<dbReference type="InterPro" id="IPR036249">
    <property type="entry name" value="Thioredoxin-like_sf"/>
</dbReference>
<feature type="coiled-coil region" evidence="1">
    <location>
        <begin position="125"/>
        <end position="154"/>
    </location>
</feature>
<evidence type="ECO:0000313" key="4">
    <source>
        <dbReference type="Proteomes" id="UP000192276"/>
    </source>
</evidence>
<reference evidence="4" key="1">
    <citation type="submission" date="2016-04" db="EMBL/GenBank/DDBJ databases">
        <authorList>
            <person name="Chen L."/>
            <person name="Zhuang W."/>
            <person name="Wang G."/>
        </authorList>
    </citation>
    <scope>NUCLEOTIDE SEQUENCE [LARGE SCALE GENOMIC DNA]</scope>
    <source>
        <strain evidence="4">208</strain>
    </source>
</reference>
<evidence type="ECO:0000256" key="1">
    <source>
        <dbReference type="SAM" id="Coils"/>
    </source>
</evidence>
<gene>
    <name evidence="3" type="ORF">A4R26_09700</name>
</gene>
<dbReference type="GO" id="GO:0016491">
    <property type="term" value="F:oxidoreductase activity"/>
    <property type="evidence" value="ECO:0007669"/>
    <property type="project" value="InterPro"/>
</dbReference>
<name>A0A1V9EI62_9BACT</name>
<protein>
    <recommendedName>
        <fullName evidence="2">Thioredoxin domain-containing protein</fullName>
    </recommendedName>
</protein>
<dbReference type="Pfam" id="PF17127">
    <property type="entry name" value="DUF5106"/>
    <property type="match status" value="1"/>
</dbReference>
<proteinExistence type="predicted"/>
<dbReference type="Proteomes" id="UP000192276">
    <property type="component" value="Unassembled WGS sequence"/>
</dbReference>
<dbReference type="SUPFAM" id="SSF52833">
    <property type="entry name" value="Thioredoxin-like"/>
    <property type="match status" value="1"/>
</dbReference>
<dbReference type="InterPro" id="IPR025380">
    <property type="entry name" value="DUF4369"/>
</dbReference>
<dbReference type="Pfam" id="PF00578">
    <property type="entry name" value="AhpC-TSA"/>
    <property type="match status" value="1"/>
</dbReference>
<dbReference type="InterPro" id="IPR033395">
    <property type="entry name" value="DUF5106"/>
</dbReference>
<dbReference type="Gene3D" id="3.40.30.10">
    <property type="entry name" value="Glutaredoxin"/>
    <property type="match status" value="1"/>
</dbReference>
<accession>A0A1V9EI62</accession>
<keyword evidence="4" id="KW-1185">Reference proteome</keyword>
<dbReference type="GO" id="GO:0016209">
    <property type="term" value="F:antioxidant activity"/>
    <property type="evidence" value="ECO:0007669"/>
    <property type="project" value="InterPro"/>
</dbReference>
<comment type="caution">
    <text evidence="3">The sequence shown here is derived from an EMBL/GenBank/DDBJ whole genome shotgun (WGS) entry which is preliminary data.</text>
</comment>
<dbReference type="InterPro" id="IPR000866">
    <property type="entry name" value="AhpC/TSA"/>
</dbReference>
<dbReference type="EMBL" id="LWBP01000254">
    <property type="protein sequence ID" value="OQP45752.1"/>
    <property type="molecule type" value="Genomic_DNA"/>
</dbReference>
<organism evidence="3 4">
    <name type="scientific">Niastella populi</name>
    <dbReference type="NCBI Taxonomy" id="550983"/>
    <lineage>
        <taxon>Bacteria</taxon>
        <taxon>Pseudomonadati</taxon>
        <taxon>Bacteroidota</taxon>
        <taxon>Chitinophagia</taxon>
        <taxon>Chitinophagales</taxon>
        <taxon>Chitinophagaceae</taxon>
        <taxon>Niastella</taxon>
    </lineage>
</organism>
<evidence type="ECO:0000259" key="2">
    <source>
        <dbReference type="PROSITE" id="PS51352"/>
    </source>
</evidence>
<dbReference type="PROSITE" id="PS51352">
    <property type="entry name" value="THIOREDOXIN_2"/>
    <property type="match status" value="1"/>
</dbReference>
<sequence>MLLISCVLAKAQTGYNIPITLKPYKNTYVYLGYYYGKMKALADSALLDANGKGVFAGKEPLPGGIYFVVSPRKEILFEVLIDKQQKFSIAADSASLPNNVTFTGSQDNLLFHLYTRFTNQIGGEINRTNESFKAAKNEKDSAKLRIRLKQLTDRMQLYRDSMIAKNPNTFLTALFQAMKEPVIPPAAKHPGGKYDSLYAYRFYKSHYWDGVSFSDGRLVRTPFFEAKMEKYYKELVVPNPDSIKQEVDHMLLYSRSNQEMFKFLLVHFVQKYVNPEYMGQDAVFVHLFEKYINTGQADFFTEKYKDFMFKRAYSLMANLIGQPAAQLDLVDTLDKPASLYDIESEFTVICFWDPTCSHCKETVPKVDSIFKAKWKNEGVTVYGVMVDGGKDLWKKFINDNKLSGWIHAYQLPSQQKQEEAAGKPNYRQLYDVYQTPILYLLDKDKRIIAKKLTYLQLDEVIDLKLKNKKI</sequence>
<keyword evidence="1" id="KW-0175">Coiled coil</keyword>
<dbReference type="Pfam" id="PF14289">
    <property type="entry name" value="DUF4369"/>
    <property type="match status" value="1"/>
</dbReference>
<dbReference type="AlphaFoldDB" id="A0A1V9EI62"/>
<dbReference type="STRING" id="550983.A4R26_09700"/>
<dbReference type="InterPro" id="IPR013766">
    <property type="entry name" value="Thioredoxin_domain"/>
</dbReference>
<evidence type="ECO:0000313" key="3">
    <source>
        <dbReference type="EMBL" id="OQP45752.1"/>
    </source>
</evidence>
<feature type="domain" description="Thioredoxin" evidence="2">
    <location>
        <begin position="318"/>
        <end position="466"/>
    </location>
</feature>